<evidence type="ECO:0000256" key="6">
    <source>
        <dbReference type="ARBA" id="ARBA00022729"/>
    </source>
</evidence>
<dbReference type="PANTHER" id="PTHR48063">
    <property type="entry name" value="LRR RECEPTOR-LIKE KINASE"/>
    <property type="match status" value="1"/>
</dbReference>
<evidence type="ECO:0000256" key="2">
    <source>
        <dbReference type="ARBA" id="ARBA00009592"/>
    </source>
</evidence>
<keyword evidence="6 12" id="KW-0732">Signal</keyword>
<feature type="domain" description="Leucine-rich repeat-containing N-terminal plant-type" evidence="13">
    <location>
        <begin position="34"/>
        <end position="74"/>
    </location>
</feature>
<dbReference type="Pfam" id="PF08263">
    <property type="entry name" value="LRRNT_2"/>
    <property type="match status" value="1"/>
</dbReference>
<evidence type="ECO:0000259" key="13">
    <source>
        <dbReference type="Pfam" id="PF08263"/>
    </source>
</evidence>
<reference evidence="14 15" key="1">
    <citation type="journal article" date="2021" name="Nat. Commun.">
        <title>Incipient diploidization of the medicinal plant Perilla within 10,000 years.</title>
        <authorList>
            <person name="Zhang Y."/>
            <person name="Shen Q."/>
            <person name="Leng L."/>
            <person name="Zhang D."/>
            <person name="Chen S."/>
            <person name="Shi Y."/>
            <person name="Ning Z."/>
            <person name="Chen S."/>
        </authorList>
    </citation>
    <scope>NUCLEOTIDE SEQUENCE [LARGE SCALE GENOMIC DNA]</scope>
    <source>
        <strain evidence="15">cv. PC099</strain>
    </source>
</reference>
<evidence type="ECO:0000256" key="10">
    <source>
        <dbReference type="ARBA" id="ARBA00023180"/>
    </source>
</evidence>
<dbReference type="SMART" id="SM00369">
    <property type="entry name" value="LRR_TYP"/>
    <property type="match status" value="9"/>
</dbReference>
<dbReference type="SUPFAM" id="SSF52058">
    <property type="entry name" value="L domain-like"/>
    <property type="match status" value="2"/>
</dbReference>
<proteinExistence type="inferred from homology"/>
<dbReference type="Pfam" id="PF00560">
    <property type="entry name" value="LRR_1"/>
    <property type="match status" value="8"/>
</dbReference>
<evidence type="ECO:0000256" key="8">
    <source>
        <dbReference type="ARBA" id="ARBA00022989"/>
    </source>
</evidence>
<dbReference type="InterPro" id="IPR013210">
    <property type="entry name" value="LRR_N_plant-typ"/>
</dbReference>
<dbReference type="EMBL" id="SDAM02000033">
    <property type="protein sequence ID" value="KAH6835602.1"/>
    <property type="molecule type" value="Genomic_DNA"/>
</dbReference>
<comment type="similarity">
    <text evidence="2">Belongs to the RLP family.</text>
</comment>
<comment type="caution">
    <text evidence="14">The sequence shown here is derived from an EMBL/GenBank/DDBJ whole genome shotgun (WGS) entry which is preliminary data.</text>
</comment>
<feature type="chain" id="PRO_5041974889" description="Leucine-rich repeat-containing N-terminal plant-type domain-containing protein" evidence="12">
    <location>
        <begin position="29"/>
        <end position="908"/>
    </location>
</feature>
<keyword evidence="7" id="KW-0677">Repeat</keyword>
<dbReference type="InterPro" id="IPR046956">
    <property type="entry name" value="RLP23-like"/>
</dbReference>
<accession>A0AAD4PE57</accession>
<dbReference type="Proteomes" id="UP001190926">
    <property type="component" value="Unassembled WGS sequence"/>
</dbReference>
<keyword evidence="10" id="KW-0325">Glycoprotein</keyword>
<dbReference type="InterPro" id="IPR003591">
    <property type="entry name" value="Leu-rich_rpt_typical-subtyp"/>
</dbReference>
<dbReference type="Pfam" id="PF13855">
    <property type="entry name" value="LRR_8"/>
    <property type="match status" value="2"/>
</dbReference>
<organism evidence="14 15">
    <name type="scientific">Perilla frutescens var. hirtella</name>
    <name type="common">Perilla citriodora</name>
    <name type="synonym">Perilla setoyensis</name>
    <dbReference type="NCBI Taxonomy" id="608512"/>
    <lineage>
        <taxon>Eukaryota</taxon>
        <taxon>Viridiplantae</taxon>
        <taxon>Streptophyta</taxon>
        <taxon>Embryophyta</taxon>
        <taxon>Tracheophyta</taxon>
        <taxon>Spermatophyta</taxon>
        <taxon>Magnoliopsida</taxon>
        <taxon>eudicotyledons</taxon>
        <taxon>Gunneridae</taxon>
        <taxon>Pentapetalae</taxon>
        <taxon>asterids</taxon>
        <taxon>lamiids</taxon>
        <taxon>Lamiales</taxon>
        <taxon>Lamiaceae</taxon>
        <taxon>Nepetoideae</taxon>
        <taxon>Elsholtzieae</taxon>
        <taxon>Perilla</taxon>
    </lineage>
</organism>
<dbReference type="PRINTS" id="PR00019">
    <property type="entry name" value="LEURICHRPT"/>
</dbReference>
<keyword evidence="15" id="KW-1185">Reference proteome</keyword>
<feature type="signal peptide" evidence="12">
    <location>
        <begin position="1"/>
        <end position="28"/>
    </location>
</feature>
<evidence type="ECO:0000256" key="12">
    <source>
        <dbReference type="SAM" id="SignalP"/>
    </source>
</evidence>
<evidence type="ECO:0000256" key="11">
    <source>
        <dbReference type="SAM" id="Phobius"/>
    </source>
</evidence>
<keyword evidence="3" id="KW-1003">Cell membrane</keyword>
<gene>
    <name evidence="14" type="ORF">C2S53_007636</name>
</gene>
<dbReference type="FunFam" id="3.80.10.10:FF:000095">
    <property type="entry name" value="LRR receptor-like serine/threonine-protein kinase GSO1"/>
    <property type="match status" value="1"/>
</dbReference>
<evidence type="ECO:0000256" key="5">
    <source>
        <dbReference type="ARBA" id="ARBA00022692"/>
    </source>
</evidence>
<evidence type="ECO:0000256" key="1">
    <source>
        <dbReference type="ARBA" id="ARBA00004251"/>
    </source>
</evidence>
<keyword evidence="8 11" id="KW-1133">Transmembrane helix</keyword>
<name>A0AAD4PE57_PERFH</name>
<dbReference type="AlphaFoldDB" id="A0AAD4PE57"/>
<evidence type="ECO:0000313" key="14">
    <source>
        <dbReference type="EMBL" id="KAH6835602.1"/>
    </source>
</evidence>
<dbReference type="Gene3D" id="3.80.10.10">
    <property type="entry name" value="Ribonuclease Inhibitor"/>
    <property type="match status" value="4"/>
</dbReference>
<dbReference type="PROSITE" id="PS51450">
    <property type="entry name" value="LRR"/>
    <property type="match status" value="1"/>
</dbReference>
<keyword evidence="9 11" id="KW-0472">Membrane</keyword>
<dbReference type="InterPro" id="IPR001611">
    <property type="entry name" value="Leu-rich_rpt"/>
</dbReference>
<keyword evidence="5 11" id="KW-0812">Transmembrane</keyword>
<evidence type="ECO:0000313" key="15">
    <source>
        <dbReference type="Proteomes" id="UP001190926"/>
    </source>
</evidence>
<dbReference type="GO" id="GO:0006952">
    <property type="term" value="P:defense response"/>
    <property type="evidence" value="ECO:0007669"/>
    <property type="project" value="UniProtKB-ARBA"/>
</dbReference>
<dbReference type="InterPro" id="IPR032675">
    <property type="entry name" value="LRR_dom_sf"/>
</dbReference>
<evidence type="ECO:0000256" key="4">
    <source>
        <dbReference type="ARBA" id="ARBA00022614"/>
    </source>
</evidence>
<evidence type="ECO:0000256" key="7">
    <source>
        <dbReference type="ARBA" id="ARBA00022737"/>
    </source>
</evidence>
<dbReference type="PANTHER" id="PTHR48063:SF103">
    <property type="entry name" value="LEUCINE-RICH RECEPTOR-LIKE KINASE FAMILY PROTEIN"/>
    <property type="match status" value="1"/>
</dbReference>
<keyword evidence="4" id="KW-0433">Leucine-rich repeat</keyword>
<dbReference type="GO" id="GO:0051707">
    <property type="term" value="P:response to other organism"/>
    <property type="evidence" value="ECO:0007669"/>
    <property type="project" value="UniProtKB-ARBA"/>
</dbReference>
<dbReference type="FunFam" id="3.80.10.10:FF:000111">
    <property type="entry name" value="LRR receptor-like serine/threonine-protein kinase ERECTA"/>
    <property type="match status" value="1"/>
</dbReference>
<dbReference type="GO" id="GO:0005886">
    <property type="term" value="C:plasma membrane"/>
    <property type="evidence" value="ECO:0007669"/>
    <property type="project" value="UniProtKB-SubCell"/>
</dbReference>
<protein>
    <recommendedName>
        <fullName evidence="13">Leucine-rich repeat-containing N-terminal plant-type domain-containing protein</fullName>
    </recommendedName>
</protein>
<evidence type="ECO:0000256" key="3">
    <source>
        <dbReference type="ARBA" id="ARBA00022475"/>
    </source>
</evidence>
<evidence type="ECO:0000256" key="9">
    <source>
        <dbReference type="ARBA" id="ARBA00023136"/>
    </source>
</evidence>
<feature type="transmembrane region" description="Helical" evidence="11">
    <location>
        <begin position="852"/>
        <end position="871"/>
    </location>
</feature>
<sequence length="908" mass="101361">MLSHEGIAVKFLVVVLLCVEQELVLVSGDVCIEREREALLSFKEGLIDEYGVLSSWGSDEDRRECCEWHNVVCSNTTGHVISLLLRGVCDHGHYCPLRGKVSSSLLELRHLTYLDLSLNDFGGDRFPEFICSLNNLQHLNLQQTFFSGTVPPQLGNLTNLITLDLSENCFLRIENLNWLSSLSLLSRLDLSGSFDLSHTNWLQQILKLRSLQGLNLSSSDIADVRPSQALFVNSSSTSLSILDLSYNYLTSSIFEWLSNLSSSFVSLDLSHNKLHGIPKSLEKLSSLQILSLSDNNLGGPLEDFFGNLSSKGMISGLREVFLGGNNFTGLMPFSLSQLSEIQVLDVSSNALEGNITEAYLMKLHSLQMLDLSFNPLTLHIASDWTPPFQLYVLSLGGCNMGMHFDFPKWIQTQRKLFYLDLSNVGISDQVPDWLWIFSPRMAYLNLSHNQIRGTLPDFSSSSIITIDVSNNELSGHVPSLSPDTTSFQLSQNMFSGTISSICTISYRFLTLLDLSNNRLEGEIPNCWSNMTQLMILDVANNTFFGNIPHTFGSLWRLISLRLRDNNLSGELPLSLKKCPSLEMIDIGGNMLTGNIPAWIGTHLTKMKFMILRGNRFYGSIPPEICNLAQIQILDLAQNNISGGIPKCFDNFSSFVDKRATWRKYSIGFSYPGFGYVFNISGKDFTEFYYDYALVQWKGQELEYKKTLGLVKLIDLSSNKLVGNIPRSFSSMRALISLNLSRNSLTGDINPDIGQMEMLECLDLSSNKLSGEIPTGLAQLHYLAVLDLSNNNLWGEIPSGSQLDSFTASVYDGNGELCGRPLIKLCRKDGHSPAAIKNIKTNMTLSFMQEFCISMAFGFIIGFWGVVGSLFLKKSWRCAYFNSLDTVGDWLYVTTTICLSKLKGSLNKR</sequence>
<comment type="subcellular location">
    <subcellularLocation>
        <location evidence="1">Cell membrane</location>
        <topology evidence="1">Single-pass type I membrane protein</topology>
    </subcellularLocation>
</comment>